<evidence type="ECO:0000313" key="3">
    <source>
        <dbReference type="Proteomes" id="UP000798046"/>
    </source>
</evidence>
<dbReference type="RefSeq" id="WP_151157096.1">
    <property type="nucleotide sequence ID" value="NZ_VZRA01000003.1"/>
</dbReference>
<accession>A0ABQ6TM19</accession>
<gene>
    <name evidence="2" type="ORF">F6V30_11450</name>
</gene>
<comment type="caution">
    <text evidence="2">The sequence shown here is derived from an EMBL/GenBank/DDBJ whole genome shotgun (WGS) entry which is preliminary data.</text>
</comment>
<proteinExistence type="predicted"/>
<feature type="domain" description="Haem-binding" evidence="1">
    <location>
        <begin position="12"/>
        <end position="142"/>
    </location>
</feature>
<organism evidence="2 3">
    <name type="scientific">Oryzomonas sagensis</name>
    <dbReference type="NCBI Taxonomy" id="2603857"/>
    <lineage>
        <taxon>Bacteria</taxon>
        <taxon>Pseudomonadati</taxon>
        <taxon>Thermodesulfobacteriota</taxon>
        <taxon>Desulfuromonadia</taxon>
        <taxon>Geobacterales</taxon>
        <taxon>Geobacteraceae</taxon>
        <taxon>Oryzomonas</taxon>
    </lineage>
</organism>
<protein>
    <recommendedName>
        <fullName evidence="1">Haem-binding domain-containing protein</fullName>
    </recommendedName>
</protein>
<reference evidence="2 3" key="1">
    <citation type="journal article" date="2020" name="Microorganisms">
        <title>Description of Three Novel Members in the Family Geobacteraceae, Oryzomonas japonicum gen. nov., sp. nov., Oryzomonas sagensis sp. nov., and Oryzomonas ruber sp. nov.</title>
        <authorList>
            <person name="Xu Z."/>
            <person name="Masuda Y."/>
            <person name="Hayakawa C."/>
            <person name="Ushijima N."/>
            <person name="Kawano K."/>
            <person name="Shiratori Y."/>
            <person name="Senoo K."/>
            <person name="Itoh H."/>
        </authorList>
    </citation>
    <scope>NUCLEOTIDE SEQUENCE [LARGE SCALE GENOMIC DNA]</scope>
    <source>
        <strain evidence="2 3">Red100</strain>
    </source>
</reference>
<name>A0ABQ6TM19_9BACT</name>
<evidence type="ECO:0000259" key="1">
    <source>
        <dbReference type="SMART" id="SM01235"/>
    </source>
</evidence>
<evidence type="ECO:0000313" key="2">
    <source>
        <dbReference type="EMBL" id="KAB0669418.1"/>
    </source>
</evidence>
<dbReference type="Proteomes" id="UP000798046">
    <property type="component" value="Unassembled WGS sequence"/>
</dbReference>
<dbReference type="SMART" id="SM01235">
    <property type="entry name" value="Haem_bd"/>
    <property type="match status" value="1"/>
</dbReference>
<keyword evidence="3" id="KW-1185">Reference proteome</keyword>
<dbReference type="Pfam" id="PF14376">
    <property type="entry name" value="Haem_bd"/>
    <property type="match status" value="1"/>
</dbReference>
<sequence>MSIVRKSLVIIIVLAAAAQLVPYGKDHTNPLLVREPAWDSPATHDLAKQACFDCHSNETVWPWYSRIAPISWLVYHDVAEARQELNFSAWQGGAGKGEKPERVAKELESGDMPPLQYRLAHPHAILDAASRKALLQGLTATIKGSADR</sequence>
<dbReference type="EMBL" id="VZRA01000003">
    <property type="protein sequence ID" value="KAB0669418.1"/>
    <property type="molecule type" value="Genomic_DNA"/>
</dbReference>
<dbReference type="InterPro" id="IPR025992">
    <property type="entry name" value="Haem-bd"/>
</dbReference>